<accession>A0ABQ9IJP6</accession>
<dbReference type="EMBL" id="JARBHB010000001">
    <property type="protein sequence ID" value="KAJ8896541.1"/>
    <property type="molecule type" value="Genomic_DNA"/>
</dbReference>
<proteinExistence type="predicted"/>
<keyword evidence="3" id="KW-1185">Reference proteome</keyword>
<name>A0ABQ9IJP6_9NEOP</name>
<protein>
    <submittedName>
        <fullName evidence="2">Uncharacterized protein</fullName>
    </submittedName>
</protein>
<evidence type="ECO:0000313" key="3">
    <source>
        <dbReference type="Proteomes" id="UP001159363"/>
    </source>
</evidence>
<reference evidence="2 3" key="1">
    <citation type="submission" date="2023-02" db="EMBL/GenBank/DDBJ databases">
        <title>LHISI_Scaffold_Assembly.</title>
        <authorList>
            <person name="Stuart O.P."/>
            <person name="Cleave R."/>
            <person name="Magrath M.J.L."/>
            <person name="Mikheyev A.S."/>
        </authorList>
    </citation>
    <scope>NUCLEOTIDE SEQUENCE [LARGE SCALE GENOMIC DNA]</scope>
    <source>
        <strain evidence="2">Daus_M_001</strain>
        <tissue evidence="2">Leg muscle</tissue>
    </source>
</reference>
<organism evidence="2 3">
    <name type="scientific">Dryococelus australis</name>
    <dbReference type="NCBI Taxonomy" id="614101"/>
    <lineage>
        <taxon>Eukaryota</taxon>
        <taxon>Metazoa</taxon>
        <taxon>Ecdysozoa</taxon>
        <taxon>Arthropoda</taxon>
        <taxon>Hexapoda</taxon>
        <taxon>Insecta</taxon>
        <taxon>Pterygota</taxon>
        <taxon>Neoptera</taxon>
        <taxon>Polyneoptera</taxon>
        <taxon>Phasmatodea</taxon>
        <taxon>Verophasmatodea</taxon>
        <taxon>Anareolatae</taxon>
        <taxon>Phasmatidae</taxon>
        <taxon>Eurycanthinae</taxon>
        <taxon>Dryococelus</taxon>
    </lineage>
</organism>
<gene>
    <name evidence="2" type="ORF">PR048_001885</name>
</gene>
<sequence>MWNIPRTASLTEGGWGRKKSSFRQGHESYLLKVRIVRAAKRLITEYLTRKNVWLRAFVTQNPGRIVDCLSFKHAFVTRRPDIALEHEVEDVALEHEFEDVQALDQTFNSALLSTAACSVEQAEHFLLSSEADCERLAALLPLPEQGAAIQHLLNDVPGKGHLCKPITTQCQKSSSSASSKIAVGRHWLATWVVISHRLQARTIDRADGWLGNSCKTAEEVDGTACTTQDEVDGTAIATNSSGAPEYIADAEYDLDVNMQKIADDDISFTETANRHWRQPVSDGAGHGCIIVEVKRRSSYSQLIFAVNRSRSNQCQGHIDPSWRTANSQHVDQPALALRRLTPLSVNRAIDVFSCDAYITSRQQHIISPAQYHSFRLVWSIDFFSCDAYEIFNGVIEILGCGPGANYISGLTPYAYKEGNHAIRHVSRQGGIGQPWPAIGAMTTYLRVPIVCVNKRVVVEMKASIQGTGIVNSVIFVKIHLLSATMNDDTNALIVPQIPVECHICMTGAVSRSAVATFYLDIRRPVKLKSISHQHLGTRFPSSSAVSEASENNVRCVSEKTDCRIHHFRSAGKPVLAQCCTHSAHAAGTSIQEMYCDHSRESGETPSTHVLYSTEQNTACLATAQHTSPVNCNAGAAPECKGVGNGRSLRQSGDQHYRTAQFTHAKLGEQPFRVLNPVHLDEPDSIPGRVTPGYSHVGNVPDDATGRRGSPVYPALSFRYCSIRTSITHVGSQDVDVKSRLNLFPLCSLAHVIGQLHLETPFANQGPILNIPAYLQRFSAFQATNYGSDKDDASTGIKCAITTNHKAPN</sequence>
<feature type="region of interest" description="Disordered" evidence="1">
    <location>
        <begin position="686"/>
        <end position="707"/>
    </location>
</feature>
<evidence type="ECO:0000256" key="1">
    <source>
        <dbReference type="SAM" id="MobiDB-lite"/>
    </source>
</evidence>
<evidence type="ECO:0000313" key="2">
    <source>
        <dbReference type="EMBL" id="KAJ8896541.1"/>
    </source>
</evidence>
<dbReference type="Proteomes" id="UP001159363">
    <property type="component" value="Chromosome 1"/>
</dbReference>
<comment type="caution">
    <text evidence="2">The sequence shown here is derived from an EMBL/GenBank/DDBJ whole genome shotgun (WGS) entry which is preliminary data.</text>
</comment>